<organism evidence="1 2">
    <name type="scientific">Leishmania utingensis</name>
    <dbReference type="NCBI Taxonomy" id="653362"/>
    <lineage>
        <taxon>Eukaryota</taxon>
        <taxon>Discoba</taxon>
        <taxon>Euglenozoa</taxon>
        <taxon>Kinetoplastea</taxon>
        <taxon>Metakinetoplastina</taxon>
        <taxon>Trypanosomatida</taxon>
        <taxon>Trypanosomatidae</taxon>
        <taxon>Leishmaniinae</taxon>
        <taxon>Leishmania</taxon>
    </lineage>
</organism>
<gene>
    <name evidence="1" type="ORF">Q4I30_007742</name>
</gene>
<name>A0AAW2ZYC0_9TRYP</name>
<comment type="caution">
    <text evidence="1">The sequence shown here is derived from an EMBL/GenBank/DDBJ whole genome shotgun (WGS) entry which is preliminary data.</text>
</comment>
<sequence>MKLLKDRVRVFEECIHHLEDPTHSTCRKPVLSSFMEAARVCFQEKKWMLAWDALRQARESTYSAALERPHCGLTHTEREKDRQVLFRIVSSAFDPWSASMLSLHDGPRHKAPKAPSMVSGAHLQLFDTASAVSTAFDFLLA</sequence>
<evidence type="ECO:0000313" key="2">
    <source>
        <dbReference type="Proteomes" id="UP001482455"/>
    </source>
</evidence>
<protein>
    <submittedName>
        <fullName evidence="1">Uncharacterized protein</fullName>
    </submittedName>
</protein>
<dbReference type="EMBL" id="JBAMZL010000036">
    <property type="protein sequence ID" value="KAL0495146.1"/>
    <property type="molecule type" value="Genomic_DNA"/>
</dbReference>
<dbReference type="AlphaFoldDB" id="A0AAW2ZYC0"/>
<reference evidence="1 2" key="1">
    <citation type="submission" date="2024-02" db="EMBL/GenBank/DDBJ databases">
        <title>FIRST GENOME SEQUENCES OF Leishmania (Viannia) shawi, Leishmania (Viannia) lindenbergi AND Leishmania (Viannia) utingensis.</title>
        <authorList>
            <person name="Resadore F."/>
            <person name="Custodio M.G.F."/>
            <person name="Boite M.C."/>
            <person name="Cupolillo E."/>
            <person name="Ferreira G.E.M."/>
        </authorList>
    </citation>
    <scope>NUCLEOTIDE SEQUENCE [LARGE SCALE GENOMIC DNA]</scope>
    <source>
        <strain evidence="1 2">ITUB/BR/1977/M4964</strain>
    </source>
</reference>
<keyword evidence="2" id="KW-1185">Reference proteome</keyword>
<proteinExistence type="predicted"/>
<evidence type="ECO:0000313" key="1">
    <source>
        <dbReference type="EMBL" id="KAL0495146.1"/>
    </source>
</evidence>
<dbReference type="Proteomes" id="UP001482455">
    <property type="component" value="Unassembled WGS sequence"/>
</dbReference>
<accession>A0AAW2ZYC0</accession>